<keyword evidence="8 14" id="KW-0547">Nucleotide-binding</keyword>
<dbReference type="InterPro" id="IPR051182">
    <property type="entry name" value="Euk_NMN_adenylyltrnsfrase"/>
</dbReference>
<keyword evidence="11" id="KW-0496">Mitochondrion</keyword>
<dbReference type="EC" id="2.7.7.18" evidence="14"/>
<evidence type="ECO:0000256" key="12">
    <source>
        <dbReference type="ARBA" id="ARBA00048721"/>
    </source>
</evidence>
<dbReference type="FunFam" id="3.40.50.620:FF:000221">
    <property type="entry name" value="Nicotinamide/nicotinic acid mononucleotide adenylyltransferase 3"/>
    <property type="match status" value="1"/>
</dbReference>
<feature type="non-terminal residue" evidence="16">
    <location>
        <position position="306"/>
    </location>
</feature>
<evidence type="ECO:0000256" key="7">
    <source>
        <dbReference type="ARBA" id="ARBA00022695"/>
    </source>
</evidence>
<sequence>PSTSSACRSRFIPIHSLSTHRQLPLPIHPSEIQQISLPLSPQSSAMQSLQTYTFPRDRLRLTQTDPQRTPLVLVACGSFSPITYLHLRMFVLGRDYAKFNTNFEVMGGYISPVSDFYKKAGLVDSCHRLQMCELAVNEDQGWLMVDSWEAIQSRYMPTAQVLDHFEHEINQVCGGAIKPDGTRVPMKIALLAGADLIQTMSTPGVWSVRDLEHILGQYGIFIIERSGTDLEGALNGLERWKDNIYVVQQLIQNDVSSTKIRLFLKKDMSVNYLIPAPVIKYIEENRLYENVSSSDDSLATVKSKLR</sequence>
<gene>
    <name evidence="16" type="ORF">BGTH12_LOCUS3589</name>
</gene>
<evidence type="ECO:0000256" key="13">
    <source>
        <dbReference type="ARBA" id="ARBA00093425"/>
    </source>
</evidence>
<comment type="subcellular location">
    <subcellularLocation>
        <location evidence="2">Mitochondrion</location>
    </subcellularLocation>
</comment>
<dbReference type="CDD" id="cd09286">
    <property type="entry name" value="NMNAT_Eukarya"/>
    <property type="match status" value="1"/>
</dbReference>
<comment type="function">
    <text evidence="13">Catalyzes the formation of NAD(+) from nicotinamide mononucleotide (NMN) and ATP. Can also use the deamidated form; nicotinic acid mononucleotide (NaMN) as substrate with the same efficiency. Can use triazofurin monophosphate (TrMP) as substrate. Can also use GTP and ITP as nucleotide donors. Also catalyzes the reverse reaction, i.e. the pyrophosphorolytic cleavage of NAD(+). For the pyrophosphorolytic activity, can use NAD(+), NADH, NaAD, nicotinic acid adenine dinucleotide phosphate (NHD), nicotinamide guanine dinucleotide (NGD) as substrates. Fails to cleave phosphorylated dinucleotides NADP(+), NADPH and NaADP(+). Protects against axonal degeneration following injury. May be involved in the maintenance of axonal integrity. Also functions as a stress-response chaperone protein that prevents toxic aggregation of proteins; this function may be independent of its NAD(+) synthesis activity.</text>
</comment>
<evidence type="ECO:0000256" key="6">
    <source>
        <dbReference type="ARBA" id="ARBA00022679"/>
    </source>
</evidence>
<evidence type="ECO:0000256" key="3">
    <source>
        <dbReference type="ARBA" id="ARBA00005019"/>
    </source>
</evidence>
<dbReference type="EMBL" id="CAJHIT010000005">
    <property type="protein sequence ID" value="CAD6502231.1"/>
    <property type="molecule type" value="Genomic_DNA"/>
</dbReference>
<accession>A0A9W4D164</accession>
<dbReference type="PANTHER" id="PTHR12039:SF0">
    <property type="entry name" value="NICOTINAMIDE-NUCLEOTIDE ADENYLYLTRANSFERASE"/>
    <property type="match status" value="1"/>
</dbReference>
<dbReference type="InterPro" id="IPR045094">
    <property type="entry name" value="NMNAT_euk"/>
</dbReference>
<keyword evidence="9 14" id="KW-0067">ATP-binding</keyword>
<evidence type="ECO:0000256" key="4">
    <source>
        <dbReference type="ARBA" id="ARBA00011881"/>
    </source>
</evidence>
<proteinExistence type="inferred from homology"/>
<feature type="domain" description="Cytidyltransferase-like" evidence="15">
    <location>
        <begin position="74"/>
        <end position="261"/>
    </location>
</feature>
<dbReference type="NCBIfam" id="TIGR00482">
    <property type="entry name" value="nicotinate (nicotinamide) nucleotide adenylyltransferase"/>
    <property type="match status" value="1"/>
</dbReference>
<evidence type="ECO:0000256" key="10">
    <source>
        <dbReference type="ARBA" id="ARBA00023027"/>
    </source>
</evidence>
<evidence type="ECO:0000256" key="8">
    <source>
        <dbReference type="ARBA" id="ARBA00022741"/>
    </source>
</evidence>
<keyword evidence="6 14" id="KW-0808">Transferase</keyword>
<name>A0A9W4D164_BLUGR</name>
<dbReference type="PANTHER" id="PTHR12039">
    <property type="entry name" value="NICOTINAMIDE MONONUCLEOTIDE ADENYLYLTRANSFERASE"/>
    <property type="match status" value="1"/>
</dbReference>
<dbReference type="GO" id="GO:0005759">
    <property type="term" value="C:mitochondrial matrix"/>
    <property type="evidence" value="ECO:0007669"/>
    <property type="project" value="UniProtKB-ARBA"/>
</dbReference>
<evidence type="ECO:0000256" key="2">
    <source>
        <dbReference type="ARBA" id="ARBA00004173"/>
    </source>
</evidence>
<evidence type="ECO:0000256" key="14">
    <source>
        <dbReference type="RuleBase" id="RU362021"/>
    </source>
</evidence>
<comment type="pathway">
    <text evidence="3">Cofactor biosynthesis; NAD(+) biosynthesis; deamido-NAD(+) from nicotinate D-ribonucleotide: step 1/1.</text>
</comment>
<comment type="caution">
    <text evidence="16">The sequence shown here is derived from an EMBL/GenBank/DDBJ whole genome shotgun (WGS) entry which is preliminary data.</text>
</comment>
<evidence type="ECO:0000256" key="5">
    <source>
        <dbReference type="ARBA" id="ARBA00022642"/>
    </source>
</evidence>
<evidence type="ECO:0000256" key="9">
    <source>
        <dbReference type="ARBA" id="ARBA00022840"/>
    </source>
</evidence>
<comment type="similarity">
    <text evidence="14">Belongs to the eukaryotic NMN adenylyltransferase family.</text>
</comment>
<comment type="catalytic activity">
    <reaction evidence="12 14">
        <text>nicotinate beta-D-ribonucleotide + ATP + H(+) = deamido-NAD(+) + diphosphate</text>
        <dbReference type="Rhea" id="RHEA:22860"/>
        <dbReference type="ChEBI" id="CHEBI:15378"/>
        <dbReference type="ChEBI" id="CHEBI:30616"/>
        <dbReference type="ChEBI" id="CHEBI:33019"/>
        <dbReference type="ChEBI" id="CHEBI:57502"/>
        <dbReference type="ChEBI" id="CHEBI:58437"/>
        <dbReference type="EC" id="2.7.7.18"/>
    </reaction>
</comment>
<dbReference type="Pfam" id="PF01467">
    <property type="entry name" value="CTP_transf_like"/>
    <property type="match status" value="1"/>
</dbReference>
<dbReference type="InterPro" id="IPR004821">
    <property type="entry name" value="Cyt_trans-like"/>
</dbReference>
<organism evidence="16 17">
    <name type="scientific">Blumeria graminis f. sp. triticale</name>
    <dbReference type="NCBI Taxonomy" id="1689686"/>
    <lineage>
        <taxon>Eukaryota</taxon>
        <taxon>Fungi</taxon>
        <taxon>Dikarya</taxon>
        <taxon>Ascomycota</taxon>
        <taxon>Pezizomycotina</taxon>
        <taxon>Leotiomycetes</taxon>
        <taxon>Erysiphales</taxon>
        <taxon>Erysiphaceae</taxon>
        <taxon>Blumeria</taxon>
    </lineage>
</organism>
<comment type="catalytic activity">
    <reaction evidence="14">
        <text>beta-nicotinamide D-ribonucleotide + ATP + H(+) = diphosphate + NAD(+)</text>
        <dbReference type="Rhea" id="RHEA:21360"/>
        <dbReference type="ChEBI" id="CHEBI:14649"/>
        <dbReference type="ChEBI" id="CHEBI:15378"/>
        <dbReference type="ChEBI" id="CHEBI:30616"/>
        <dbReference type="ChEBI" id="CHEBI:33019"/>
        <dbReference type="ChEBI" id="CHEBI:57540"/>
        <dbReference type="EC" id="2.7.7.1"/>
    </reaction>
</comment>
<protein>
    <recommendedName>
        <fullName evidence="14">Nicotinamide-nucleotide adenylyltransferase</fullName>
        <ecNumber evidence="14">2.7.7.1</ecNumber>
        <ecNumber evidence="14">2.7.7.18</ecNumber>
    </recommendedName>
</protein>
<comment type="cofactor">
    <cofactor evidence="1">
        <name>Mg(2+)</name>
        <dbReference type="ChEBI" id="CHEBI:18420"/>
    </cofactor>
</comment>
<dbReference type="GO" id="GO:0000309">
    <property type="term" value="F:nicotinamide-nucleotide adenylyltransferase activity"/>
    <property type="evidence" value="ECO:0007669"/>
    <property type="project" value="UniProtKB-EC"/>
</dbReference>
<dbReference type="Proteomes" id="UP000683417">
    <property type="component" value="Unassembled WGS sequence"/>
</dbReference>
<comment type="pathway">
    <text evidence="14">Cofactor biosynthesis; NAD(+) biosynthesis; NAD(+) from nicotinamide D-ribonucleotide: step 1/1.</text>
</comment>
<comment type="subunit">
    <text evidence="4">Homotetramer.</text>
</comment>
<dbReference type="GO" id="GO:0005524">
    <property type="term" value="F:ATP binding"/>
    <property type="evidence" value="ECO:0007669"/>
    <property type="project" value="UniProtKB-KW"/>
</dbReference>
<dbReference type="GO" id="GO:0004515">
    <property type="term" value="F:nicotinate-nucleotide adenylyltransferase activity"/>
    <property type="evidence" value="ECO:0007669"/>
    <property type="project" value="UniProtKB-EC"/>
</dbReference>
<dbReference type="EC" id="2.7.7.1" evidence="14"/>
<evidence type="ECO:0000313" key="17">
    <source>
        <dbReference type="Proteomes" id="UP000683417"/>
    </source>
</evidence>
<keyword evidence="7 14" id="KW-0548">Nucleotidyltransferase</keyword>
<dbReference type="AlphaFoldDB" id="A0A9W4D164"/>
<keyword evidence="5 14" id="KW-0662">Pyridine nucleotide biosynthesis</keyword>
<dbReference type="InterPro" id="IPR005248">
    <property type="entry name" value="NadD/NMNAT"/>
</dbReference>
<evidence type="ECO:0000313" key="16">
    <source>
        <dbReference type="EMBL" id="CAD6502231.1"/>
    </source>
</evidence>
<reference evidence="16" key="1">
    <citation type="submission" date="2020-10" db="EMBL/GenBank/DDBJ databases">
        <authorList>
            <person name="Muller C M."/>
        </authorList>
    </citation>
    <scope>NUCLEOTIDE SEQUENCE</scope>
    <source>
        <strain evidence="16">THUN-12</strain>
    </source>
</reference>
<evidence type="ECO:0000259" key="15">
    <source>
        <dbReference type="Pfam" id="PF01467"/>
    </source>
</evidence>
<dbReference type="GO" id="GO:0009435">
    <property type="term" value="P:NAD+ biosynthetic process"/>
    <property type="evidence" value="ECO:0007669"/>
    <property type="project" value="InterPro"/>
</dbReference>
<keyword evidence="10 14" id="KW-0520">NAD</keyword>
<evidence type="ECO:0000256" key="1">
    <source>
        <dbReference type="ARBA" id="ARBA00001946"/>
    </source>
</evidence>
<evidence type="ECO:0000256" key="11">
    <source>
        <dbReference type="ARBA" id="ARBA00023128"/>
    </source>
</evidence>